<dbReference type="InterPro" id="IPR001907">
    <property type="entry name" value="ClpP"/>
</dbReference>
<feature type="active site" evidence="7 9">
    <location>
        <position position="126"/>
    </location>
</feature>
<dbReference type="Gene3D" id="3.90.226.10">
    <property type="entry name" value="2-enoyl-CoA Hydratase, Chain A, domain 1"/>
    <property type="match status" value="1"/>
</dbReference>
<comment type="similarity">
    <text evidence="1 7 11">Belongs to the peptidase S14 family.</text>
</comment>
<comment type="function">
    <text evidence="7">Cleaves peptides in various proteins in a process that requires ATP hydrolysis. Has a chymotrypsin-like activity. Plays a major role in the degradation of misfolded proteins.</text>
</comment>
<evidence type="ECO:0000256" key="8">
    <source>
        <dbReference type="PROSITE-ProRule" id="PRU10085"/>
    </source>
</evidence>
<sequence>MPIGVPKVAFRLPGEPTPQWIDLYNRLYRERVLFLGSDLDDELANQLVGIMIYLSAEDESKRIFIYINSPGGSVTCGLAVYDAMHHIQARVTTLCIGIAASMASFVLAGGERGHRIALPHSRVMIHQPQGGSQGQASDVTAEAEEVMRIRRQIGRIYAERTGQSLATIAKSMDRDRFMSAKEAKEFGLVDQVASSGSENRV</sequence>
<dbReference type="RefSeq" id="YP_002601006.1">
    <property type="nucleotide sequence ID" value="NC_012101.1"/>
</dbReference>
<evidence type="ECO:0000256" key="1">
    <source>
        <dbReference type="ARBA" id="ARBA00007039"/>
    </source>
</evidence>
<comment type="subunit">
    <text evidence="7">Component of the chloroplastic Clp protease core complex.</text>
</comment>
<dbReference type="PROSITE" id="PS00382">
    <property type="entry name" value="CLP_PROTEASE_HIS"/>
    <property type="match status" value="1"/>
</dbReference>
<dbReference type="CDD" id="cd07017">
    <property type="entry name" value="S14_ClpP_2"/>
    <property type="match status" value="1"/>
</dbReference>
<evidence type="ECO:0000256" key="6">
    <source>
        <dbReference type="ARBA" id="ARBA00034021"/>
    </source>
</evidence>
<evidence type="ECO:0000256" key="7">
    <source>
        <dbReference type="HAMAP-Rule" id="MF_00444"/>
    </source>
</evidence>
<dbReference type="Pfam" id="PF00574">
    <property type="entry name" value="CLP_protease"/>
    <property type="match status" value="1"/>
</dbReference>
<comment type="catalytic activity">
    <reaction evidence="6 7 9">
        <text>Hydrolysis of proteins to small peptides in the presence of ATP and magnesium. alpha-casein is the usual test substrate. In the absence of ATP, only oligopeptides shorter than five residues are hydrolyzed (such as succinyl-Leu-Tyr-|-NHMec, and Leu-Tyr-Leu-|-Tyr-Trp, in which cleavage of the -Tyr-|-Leu- and -Tyr-|-Trp bonds also occurs).</text>
        <dbReference type="EC" id="3.4.21.92"/>
    </reaction>
</comment>
<dbReference type="InterPro" id="IPR018215">
    <property type="entry name" value="ClpP_Ser_AS"/>
</dbReference>
<gene>
    <name evidence="7 12" type="primary">clpP</name>
</gene>
<evidence type="ECO:0000256" key="3">
    <source>
        <dbReference type="ARBA" id="ARBA00022670"/>
    </source>
</evidence>
<feature type="active site" description="Nucleophile" evidence="7">
    <location>
        <position position="101"/>
    </location>
</feature>
<dbReference type="FunFam" id="3.90.226.10:FF:000002">
    <property type="entry name" value="ATP-dependent Clp protease proteolytic subunit"/>
    <property type="match status" value="1"/>
</dbReference>
<geneLocation type="chloroplast" evidence="12"/>
<comment type="subcellular location">
    <subcellularLocation>
        <location evidence="7">Plastid</location>
        <location evidence="7">Chloroplast stroma</location>
    </subcellularLocation>
</comment>
<keyword evidence="12" id="KW-0150">Chloroplast</keyword>
<evidence type="ECO:0000256" key="5">
    <source>
        <dbReference type="ARBA" id="ARBA00022825"/>
    </source>
</evidence>
<dbReference type="GeneID" id="7441092"/>
<dbReference type="EC" id="3.4.21.92" evidence="7 10"/>
<feature type="active site" evidence="8">
    <location>
        <position position="101"/>
    </location>
</feature>
<dbReference type="GO" id="GO:0051117">
    <property type="term" value="F:ATPase binding"/>
    <property type="evidence" value="ECO:0007669"/>
    <property type="project" value="TreeGrafter"/>
</dbReference>
<evidence type="ECO:0000313" key="12">
    <source>
        <dbReference type="EMBL" id="ACK36869.1"/>
    </source>
</evidence>
<dbReference type="InterPro" id="IPR029045">
    <property type="entry name" value="ClpP/crotonase-like_dom_sf"/>
</dbReference>
<dbReference type="PRINTS" id="PR00127">
    <property type="entry name" value="CLPPROTEASEP"/>
</dbReference>
<dbReference type="GO" id="GO:0006515">
    <property type="term" value="P:protein quality control for misfolded or incompletely synthesized proteins"/>
    <property type="evidence" value="ECO:0007669"/>
    <property type="project" value="TreeGrafter"/>
</dbReference>
<reference evidence="12" key="1">
    <citation type="journal article" date="2006" name="BMC Biol.">
        <title>The complete chloroplast DNA sequence of the green alga Oltmannsiellopsis viridis reveals a distinctive quadripartite architecture in the chloroplast genome of early diverging ulvophytes.</title>
        <authorList>
            <person name="Pombert J.F."/>
            <person name="Lemieux C."/>
            <person name="Turmel M."/>
        </authorList>
    </citation>
    <scope>NUCLEOTIDE SEQUENCE</scope>
</reference>
<dbReference type="HAMAP" id="MF_00444">
    <property type="entry name" value="ClpP"/>
    <property type="match status" value="1"/>
</dbReference>
<evidence type="ECO:0000256" key="2">
    <source>
        <dbReference type="ARBA" id="ARBA00022640"/>
    </source>
</evidence>
<dbReference type="GO" id="GO:0004176">
    <property type="term" value="F:ATP-dependent peptidase activity"/>
    <property type="evidence" value="ECO:0007669"/>
    <property type="project" value="InterPro"/>
</dbReference>
<dbReference type="NCBIfam" id="NF001368">
    <property type="entry name" value="PRK00277.1"/>
    <property type="match status" value="1"/>
</dbReference>
<dbReference type="GO" id="GO:0009368">
    <property type="term" value="C:endopeptidase Clp complex"/>
    <property type="evidence" value="ECO:0007669"/>
    <property type="project" value="TreeGrafter"/>
</dbReference>
<dbReference type="SUPFAM" id="SSF52096">
    <property type="entry name" value="ClpP/crotonase"/>
    <property type="match status" value="1"/>
</dbReference>
<keyword evidence="2 12" id="KW-0934">Plastid</keyword>
<keyword evidence="3 7" id="KW-0645">Protease</keyword>
<dbReference type="PANTHER" id="PTHR10381">
    <property type="entry name" value="ATP-DEPENDENT CLP PROTEASE PROTEOLYTIC SUBUNIT"/>
    <property type="match status" value="1"/>
</dbReference>
<dbReference type="PROSITE" id="PS00381">
    <property type="entry name" value="CLP_PROTEASE_SER"/>
    <property type="match status" value="1"/>
</dbReference>
<evidence type="ECO:0000256" key="4">
    <source>
        <dbReference type="ARBA" id="ARBA00022801"/>
    </source>
</evidence>
<evidence type="ECO:0000256" key="10">
    <source>
        <dbReference type="RuleBase" id="RU000549"/>
    </source>
</evidence>
<organism evidence="12">
    <name type="scientific">Monomastix sp. (strain OKE-1)</name>
    <dbReference type="NCBI Taxonomy" id="141716"/>
    <lineage>
        <taxon>Eukaryota</taxon>
        <taxon>Viridiplantae</taxon>
        <taxon>Chlorophyta</taxon>
        <taxon>Mamiellophyceae</taxon>
        <taxon>Monomastigales</taxon>
        <taxon>Monomastigaceae</taxon>
        <taxon>Monomastix</taxon>
    </lineage>
</organism>
<dbReference type="InterPro" id="IPR033135">
    <property type="entry name" value="ClpP_His_AS"/>
</dbReference>
<keyword evidence="4 7" id="KW-0378">Hydrolase</keyword>
<accession>C0JWK1</accession>
<evidence type="ECO:0000256" key="9">
    <source>
        <dbReference type="PROSITE-ProRule" id="PRU10086"/>
    </source>
</evidence>
<evidence type="ECO:0000256" key="11">
    <source>
        <dbReference type="RuleBase" id="RU003567"/>
    </source>
</evidence>
<keyword evidence="5 7" id="KW-0720">Serine protease</keyword>
<dbReference type="MEROPS" id="S14.002"/>
<dbReference type="PANTHER" id="PTHR10381:SF15">
    <property type="entry name" value="CHLOROPLASTIC ATP-DEPENDENT CLP PROTEASE PROTEOLYTIC SUBUNIT 1"/>
    <property type="match status" value="1"/>
</dbReference>
<protein>
    <recommendedName>
        <fullName evidence="7 11">ATP-dependent Clp protease proteolytic subunit</fullName>
        <ecNumber evidence="7 10">3.4.21.92</ecNumber>
    </recommendedName>
    <alternativeName>
        <fullName evidence="7">Endopeptidase Clp</fullName>
    </alternativeName>
</protein>
<dbReference type="GO" id="GO:0009570">
    <property type="term" value="C:chloroplast stroma"/>
    <property type="evidence" value="ECO:0007669"/>
    <property type="project" value="UniProtKB-SubCell"/>
</dbReference>
<dbReference type="InterPro" id="IPR023562">
    <property type="entry name" value="ClpP/TepA"/>
</dbReference>
<dbReference type="EMBL" id="FJ493497">
    <property type="protein sequence ID" value="ACK36869.1"/>
    <property type="molecule type" value="Genomic_DNA"/>
</dbReference>
<name>C0JWK1_MONSK</name>
<proteinExistence type="inferred from homology"/>
<dbReference type="GO" id="GO:0004252">
    <property type="term" value="F:serine-type endopeptidase activity"/>
    <property type="evidence" value="ECO:0007669"/>
    <property type="project" value="UniProtKB-UniRule"/>
</dbReference>
<reference evidence="12" key="2">
    <citation type="journal article" date="2009" name="Mol. Biol. Evol.">
        <title>The chloroplast genomes of the green algae Pyramimonas, Monomastix, and Pycnococcus shed new light on the evolutionary history of prasinophytes and the origin of the secondary chloroplasts of euglenids.</title>
        <authorList>
            <person name="Turmel M."/>
            <person name="Gagnon M.C."/>
            <person name="O'Kelly C.J."/>
            <person name="Otis C."/>
            <person name="Lemieux C."/>
        </authorList>
    </citation>
    <scope>NUCLEOTIDE SEQUENCE</scope>
</reference>
<dbReference type="AlphaFoldDB" id="C0JWK1"/>